<evidence type="ECO:0000313" key="4">
    <source>
        <dbReference type="Proteomes" id="UP000190274"/>
    </source>
</evidence>
<dbReference type="Pfam" id="PF01399">
    <property type="entry name" value="PCI"/>
    <property type="match status" value="1"/>
</dbReference>
<dbReference type="Gene3D" id="1.10.10.10">
    <property type="entry name" value="Winged helix-like DNA-binding domain superfamily/Winged helix DNA-binding domain"/>
    <property type="match status" value="1"/>
</dbReference>
<evidence type="ECO:0000259" key="2">
    <source>
        <dbReference type="Pfam" id="PF01399"/>
    </source>
</evidence>
<keyword evidence="4" id="KW-1185">Reference proteome</keyword>
<reference evidence="3 4" key="1">
    <citation type="submission" date="2016-03" db="EMBL/GenBank/DDBJ databases">
        <authorList>
            <person name="Devillers H."/>
        </authorList>
    </citation>
    <scope>NUCLEOTIDE SEQUENCE [LARGE SCALE GENOMIC DNA]</scope>
    <source>
        <strain evidence="3">CBS 10888</strain>
    </source>
</reference>
<dbReference type="InterPro" id="IPR045114">
    <property type="entry name" value="Csn12-like"/>
</dbReference>
<organism evidence="3 4">
    <name type="scientific">Lachancea dasiensis</name>
    <dbReference type="NCBI Taxonomy" id="1072105"/>
    <lineage>
        <taxon>Eukaryota</taxon>
        <taxon>Fungi</taxon>
        <taxon>Dikarya</taxon>
        <taxon>Ascomycota</taxon>
        <taxon>Saccharomycotina</taxon>
        <taxon>Saccharomycetes</taxon>
        <taxon>Saccharomycetales</taxon>
        <taxon>Saccharomycetaceae</taxon>
        <taxon>Lachancea</taxon>
    </lineage>
</organism>
<accession>A0A1G4JL20</accession>
<dbReference type="PANTHER" id="PTHR12732">
    <property type="entry name" value="UNCHARACTERIZED PROTEASOME COMPONENT REGION PCI-CONTAINING"/>
    <property type="match status" value="1"/>
</dbReference>
<dbReference type="GO" id="GO:0003690">
    <property type="term" value="F:double-stranded DNA binding"/>
    <property type="evidence" value="ECO:0007669"/>
    <property type="project" value="InterPro"/>
</dbReference>
<dbReference type="STRING" id="1266660.A0A1G4JL20"/>
<dbReference type="GO" id="GO:0071444">
    <property type="term" value="P:cellular response to pheromone"/>
    <property type="evidence" value="ECO:0007669"/>
    <property type="project" value="EnsemblFungi"/>
</dbReference>
<name>A0A1G4JL20_9SACH</name>
<proteinExistence type="inferred from homology"/>
<dbReference type="GO" id="GO:0003723">
    <property type="term" value="F:RNA binding"/>
    <property type="evidence" value="ECO:0007669"/>
    <property type="project" value="InterPro"/>
</dbReference>
<gene>
    <name evidence="3" type="ORF">LADA_0F08504G</name>
</gene>
<sequence length="419" mass="48042">MNVVIQCFQRGFHNDILEEFLRYNAPVSTHGVVDLNDVYNEKLKQLIQVTLCMKEEYLSNCSGTKVTARLFELSNEQVKLLNRLADGESVWIAEPLYVGAKQLFDISRKLDQMAADPMAASNDKQIIKGDLEQEKYMEKCVRTVHTSFKLCLNDRNPNTHENKKWGVYMFTNLELRIYKLLHNRDMVRNLVKVMESRTSELPTPEQALGTKHRAQLVTYYYYMAEYYGCHEANFDRGFEFARKAWLASRADAGTQENMICLLLVPFAILARKRYPDLHIFKTEYPAVAQIYAPAIECLRNGDLWTFAEWIESHEPLLLRQNLYVPIAMIRELVLLKLIKIVCKHSGSGSIVSLRYIAAGLVKSETKTGVKTVSEERLDSTECVLANLISKGYIKGYLSHSNRALVVSKTNAFPRLTTTD</sequence>
<dbReference type="OrthoDB" id="10252687at2759"/>
<dbReference type="AlphaFoldDB" id="A0A1G4JL20"/>
<dbReference type="SMART" id="SM00753">
    <property type="entry name" value="PAM"/>
    <property type="match status" value="1"/>
</dbReference>
<dbReference type="Proteomes" id="UP000190274">
    <property type="component" value="Chromosome F"/>
</dbReference>
<dbReference type="InterPro" id="IPR000717">
    <property type="entry name" value="PCI_dom"/>
</dbReference>
<feature type="domain" description="PCI" evidence="2">
    <location>
        <begin position="312"/>
        <end position="408"/>
    </location>
</feature>
<dbReference type="GO" id="GO:0000791">
    <property type="term" value="C:euchromatin"/>
    <property type="evidence" value="ECO:0007669"/>
    <property type="project" value="EnsemblFungi"/>
</dbReference>
<dbReference type="PANTHER" id="PTHR12732:SF0">
    <property type="entry name" value="PCI DOMAIN-CONTAINING PROTEIN 2"/>
    <property type="match status" value="1"/>
</dbReference>
<dbReference type="EMBL" id="LT598458">
    <property type="protein sequence ID" value="SCU91171.1"/>
    <property type="molecule type" value="Genomic_DNA"/>
</dbReference>
<dbReference type="GO" id="GO:0000747">
    <property type="term" value="P:conjugation with cellular fusion"/>
    <property type="evidence" value="ECO:0007669"/>
    <property type="project" value="EnsemblFungi"/>
</dbReference>
<evidence type="ECO:0000313" key="3">
    <source>
        <dbReference type="EMBL" id="SCU91171.1"/>
    </source>
</evidence>
<evidence type="ECO:0000256" key="1">
    <source>
        <dbReference type="ARBA" id="ARBA00025771"/>
    </source>
</evidence>
<dbReference type="GO" id="GO:0000398">
    <property type="term" value="P:mRNA splicing, via spliceosome"/>
    <property type="evidence" value="ECO:0007669"/>
    <property type="project" value="EnsemblFungi"/>
</dbReference>
<protein>
    <submittedName>
        <fullName evidence="3">LADA_0F08504g1_1</fullName>
    </submittedName>
</protein>
<dbReference type="InterPro" id="IPR036388">
    <property type="entry name" value="WH-like_DNA-bd_sf"/>
</dbReference>
<comment type="similarity">
    <text evidence="1">Belongs to the CSN12 family.</text>
</comment>